<dbReference type="SUPFAM" id="SSF57850">
    <property type="entry name" value="RING/U-box"/>
    <property type="match status" value="1"/>
</dbReference>
<feature type="compositionally biased region" description="Polar residues" evidence="5">
    <location>
        <begin position="303"/>
        <end position="316"/>
    </location>
</feature>
<dbReference type="SUPFAM" id="SSF54277">
    <property type="entry name" value="CAD &amp; PB1 domains"/>
    <property type="match status" value="1"/>
</dbReference>
<feature type="region of interest" description="Disordered" evidence="5">
    <location>
        <begin position="378"/>
        <end position="440"/>
    </location>
</feature>
<dbReference type="FunFam" id="3.30.60.90:FF:000021">
    <property type="entry name" value="Unplaced genomic scaffold supercont1.18, whole genome shotgun sequence"/>
    <property type="match status" value="1"/>
</dbReference>
<dbReference type="RefSeq" id="XP_028475442.1">
    <property type="nucleotide sequence ID" value="XM_028624370.1"/>
</dbReference>
<evidence type="ECO:0000256" key="1">
    <source>
        <dbReference type="ARBA" id="ARBA00022723"/>
    </source>
</evidence>
<dbReference type="GO" id="GO:0007032">
    <property type="term" value="P:endosome organization"/>
    <property type="evidence" value="ECO:0007669"/>
    <property type="project" value="TreeGrafter"/>
</dbReference>
<feature type="region of interest" description="Disordered" evidence="5">
    <location>
        <begin position="201"/>
        <end position="226"/>
    </location>
</feature>
<dbReference type="EMBL" id="RSCE01000008">
    <property type="protein sequence ID" value="RSH80495.1"/>
    <property type="molecule type" value="Genomic_DNA"/>
</dbReference>
<feature type="region of interest" description="Disordered" evidence="5">
    <location>
        <begin position="154"/>
        <end position="178"/>
    </location>
</feature>
<dbReference type="GO" id="GO:0016235">
    <property type="term" value="C:aggresome"/>
    <property type="evidence" value="ECO:0007669"/>
    <property type="project" value="TreeGrafter"/>
</dbReference>
<feature type="compositionally biased region" description="Polar residues" evidence="5">
    <location>
        <begin position="403"/>
        <end position="440"/>
    </location>
</feature>
<feature type="region of interest" description="Disordered" evidence="5">
    <location>
        <begin position="736"/>
        <end position="756"/>
    </location>
</feature>
<organism evidence="7 8">
    <name type="scientific">Apiotrichum porosum</name>
    <dbReference type="NCBI Taxonomy" id="105984"/>
    <lineage>
        <taxon>Eukaryota</taxon>
        <taxon>Fungi</taxon>
        <taxon>Dikarya</taxon>
        <taxon>Basidiomycota</taxon>
        <taxon>Agaricomycotina</taxon>
        <taxon>Tremellomycetes</taxon>
        <taxon>Trichosporonales</taxon>
        <taxon>Trichosporonaceae</taxon>
        <taxon>Apiotrichum</taxon>
    </lineage>
</organism>
<reference evidence="7 8" key="1">
    <citation type="submission" date="2018-11" db="EMBL/GenBank/DDBJ databases">
        <title>Genome sequence of Apiotrichum porosum DSM 27194.</title>
        <authorList>
            <person name="Aliyu H."/>
            <person name="Gorte O."/>
            <person name="Ochsenreither K."/>
        </authorList>
    </citation>
    <scope>NUCLEOTIDE SEQUENCE [LARGE SCALE GENOMIC DNA]</scope>
    <source>
        <strain evidence="7 8">DSM 27194</strain>
    </source>
</reference>
<feature type="region of interest" description="Disordered" evidence="5">
    <location>
        <begin position="303"/>
        <end position="328"/>
    </location>
</feature>
<dbReference type="GO" id="GO:0005080">
    <property type="term" value="F:protein kinase C binding"/>
    <property type="evidence" value="ECO:0007669"/>
    <property type="project" value="TreeGrafter"/>
</dbReference>
<dbReference type="PROSITE" id="PS50135">
    <property type="entry name" value="ZF_ZZ_2"/>
    <property type="match status" value="1"/>
</dbReference>
<feature type="compositionally biased region" description="Basic and acidic residues" evidence="5">
    <location>
        <begin position="201"/>
        <end position="215"/>
    </location>
</feature>
<dbReference type="AlphaFoldDB" id="A0A427XNK6"/>
<dbReference type="Gene3D" id="3.30.60.90">
    <property type="match status" value="1"/>
</dbReference>
<evidence type="ECO:0000313" key="8">
    <source>
        <dbReference type="Proteomes" id="UP000279236"/>
    </source>
</evidence>
<keyword evidence="1" id="KW-0479">Metal-binding</keyword>
<dbReference type="InterPro" id="IPR043145">
    <property type="entry name" value="Znf_ZZ_sf"/>
</dbReference>
<keyword evidence="8" id="KW-1185">Reference proteome</keyword>
<evidence type="ECO:0000256" key="5">
    <source>
        <dbReference type="SAM" id="MobiDB-lite"/>
    </source>
</evidence>
<dbReference type="SMART" id="SM00291">
    <property type="entry name" value="ZnF_ZZ"/>
    <property type="match status" value="2"/>
</dbReference>
<dbReference type="CDD" id="cd02340">
    <property type="entry name" value="ZZ_NBR1_like"/>
    <property type="match status" value="1"/>
</dbReference>
<dbReference type="InterPro" id="IPR000433">
    <property type="entry name" value="Znf_ZZ"/>
</dbReference>
<dbReference type="InterPro" id="IPR052260">
    <property type="entry name" value="Autophagy_Rcpt_SigReg"/>
</dbReference>
<comment type="caution">
    <text evidence="7">The sequence shown here is derived from an EMBL/GenBank/DDBJ whole genome shotgun (WGS) entry which is preliminary data.</text>
</comment>
<dbReference type="GO" id="GO:0070530">
    <property type="term" value="F:K63-linked polyubiquitin modification-dependent protein binding"/>
    <property type="evidence" value="ECO:0007669"/>
    <property type="project" value="TreeGrafter"/>
</dbReference>
<dbReference type="GO" id="GO:0035973">
    <property type="term" value="P:aggrephagy"/>
    <property type="evidence" value="ECO:0007669"/>
    <property type="project" value="TreeGrafter"/>
</dbReference>
<dbReference type="GO" id="GO:0000423">
    <property type="term" value="P:mitophagy"/>
    <property type="evidence" value="ECO:0007669"/>
    <property type="project" value="TreeGrafter"/>
</dbReference>
<feature type="compositionally biased region" description="Polar residues" evidence="5">
    <location>
        <begin position="743"/>
        <end position="756"/>
    </location>
</feature>
<name>A0A427XNK6_9TREE</name>
<accession>A0A427XNK6</accession>
<dbReference type="GO" id="GO:0008270">
    <property type="term" value="F:zinc ion binding"/>
    <property type="evidence" value="ECO:0007669"/>
    <property type="project" value="UniProtKB-KW"/>
</dbReference>
<evidence type="ECO:0000256" key="4">
    <source>
        <dbReference type="PROSITE-ProRule" id="PRU00228"/>
    </source>
</evidence>
<keyword evidence="2 4" id="KW-0863">Zinc-finger</keyword>
<keyword evidence="3" id="KW-0862">Zinc</keyword>
<evidence type="ECO:0000259" key="6">
    <source>
        <dbReference type="PROSITE" id="PS50135"/>
    </source>
</evidence>
<dbReference type="STRING" id="105984.A0A427XNK6"/>
<dbReference type="PANTHER" id="PTHR15090:SF0">
    <property type="entry name" value="SEQUESTOSOME-1"/>
    <property type="match status" value="1"/>
</dbReference>
<dbReference type="GeneID" id="39593618"/>
<gene>
    <name evidence="7" type="ORF">EHS24_009075</name>
</gene>
<dbReference type="OrthoDB" id="661148at2759"/>
<feature type="region of interest" description="Disordered" evidence="5">
    <location>
        <begin position="88"/>
        <end position="138"/>
    </location>
</feature>
<sequence length="858" mass="93296">MSTRVAAHKEECFALSAWRFFLTYTDDDGDEFSIKSEDDLTEAIAYFVSGDDDHGASPAMGAGMALPAPKVAMRVDVVVEYDGPSLSDTSSIASFPSERSYSSRSGRSYDSRSYRSRASRSTRDSRGGADDTSTLGRRSIVSDISEAVDDHLGASEENDTAGLPSPMTPRLAPSSARAAASAYSGGGALSHRIFNSNPTAYEHESQYREPYRDEGPPSLLTSSELGSRWLREQSQLASRLPRLRISDRQYDSDESLSDEESLGDIALVRDARGRYYYSYQTETQSQWSRSDAEFDAQSIAGPSRSTSYMSANTTARLSPPESPEWTEVAHTPEPMGAPILAPDCSACGIRLEYMRYACTACGEGDMWTVNAAGKAPFVPPRMPTESDDTSSEGTAGWVRARSHSSNTSGTTSIPDSSAGSQTVYTSTYGRSRSGSISTNASRTSLAVTNGSAASPTSPHFLSSLDMSPFDERRTHAPRGYELCPGCIEVHGIAHAKAAAKAAREDRDANGRRRKRSRLRHTFREMVWGAEGWIDVGEFQAMTADQLTRQITPKTRSVQSAAACYSTTASNAYLVPNLIYADLKVEEIHPVHVFLSLPDKPLPQLTPPPSNGGRSDRVGVETRPVRHPGAFCHNCLQDIVGPRFHCAVCPSWDLCIQCEGVSAPGDGQHTADHIMMKIPIPLASAEVEAVSRRARDRWFQQDSSTVARSAMGTAMVPAAPSQSSRSSSPTIDTETVYAADNRGTAPSQASGRGTPSTLRSHATVLTVRDDLDHNARCANCNEWIMGRRYHDQIRGIWLRCTHCAAGFDICSEAEQVADHDATHVFVVFKARVDMAAFRRLADLAATHSKPLLSQQVYLH</sequence>
<dbReference type="PANTHER" id="PTHR15090">
    <property type="entry name" value="SEQUESTOSOME 1-RELATED"/>
    <property type="match status" value="1"/>
</dbReference>
<evidence type="ECO:0000256" key="3">
    <source>
        <dbReference type="ARBA" id="ARBA00022833"/>
    </source>
</evidence>
<evidence type="ECO:0000256" key="2">
    <source>
        <dbReference type="ARBA" id="ARBA00022771"/>
    </source>
</evidence>
<feature type="compositionally biased region" description="Low complexity" evidence="5">
    <location>
        <begin position="169"/>
        <end position="178"/>
    </location>
</feature>
<dbReference type="GO" id="GO:0044753">
    <property type="term" value="C:amphisome"/>
    <property type="evidence" value="ECO:0007669"/>
    <property type="project" value="TreeGrafter"/>
</dbReference>
<proteinExistence type="predicted"/>
<dbReference type="Proteomes" id="UP000279236">
    <property type="component" value="Unassembled WGS sequence"/>
</dbReference>
<protein>
    <recommendedName>
        <fullName evidence="6">ZZ-type domain-containing protein</fullName>
    </recommendedName>
</protein>
<dbReference type="Pfam" id="PF00569">
    <property type="entry name" value="ZZ"/>
    <property type="match status" value="1"/>
</dbReference>
<feature type="domain" description="ZZ-type" evidence="6">
    <location>
        <begin position="626"/>
        <end position="682"/>
    </location>
</feature>
<evidence type="ECO:0000313" key="7">
    <source>
        <dbReference type="EMBL" id="RSH80495.1"/>
    </source>
</evidence>